<feature type="domain" description="HD/PDEase" evidence="1">
    <location>
        <begin position="19"/>
        <end position="138"/>
    </location>
</feature>
<dbReference type="Pfam" id="PF01966">
    <property type="entry name" value="HD"/>
    <property type="match status" value="1"/>
</dbReference>
<dbReference type="InParanoid" id="D3BLV2"/>
<dbReference type="GeneID" id="31367623"/>
<protein>
    <recommendedName>
        <fullName evidence="1">HD/PDEase domain-containing protein</fullName>
    </recommendedName>
</protein>
<dbReference type="InterPro" id="IPR006674">
    <property type="entry name" value="HD_domain"/>
</dbReference>
<dbReference type="STRING" id="670386.D3BLV2"/>
<dbReference type="OMA" id="GHDWFHI"/>
<dbReference type="SMART" id="SM00471">
    <property type="entry name" value="HDc"/>
    <property type="match status" value="1"/>
</dbReference>
<proteinExistence type="predicted"/>
<dbReference type="PANTHER" id="PTHR33594">
    <property type="entry name" value="SUPERFAMILY HYDROLASE, PUTATIVE (AFU_ORTHOLOGUE AFUA_1G03035)-RELATED"/>
    <property type="match status" value="1"/>
</dbReference>
<organism evidence="2 3">
    <name type="scientific">Heterostelium pallidum (strain ATCC 26659 / Pp 5 / PN500)</name>
    <name type="common">Cellular slime mold</name>
    <name type="synonym">Polysphondylium pallidum</name>
    <dbReference type="NCBI Taxonomy" id="670386"/>
    <lineage>
        <taxon>Eukaryota</taxon>
        <taxon>Amoebozoa</taxon>
        <taxon>Evosea</taxon>
        <taxon>Eumycetozoa</taxon>
        <taxon>Dictyostelia</taxon>
        <taxon>Acytosteliales</taxon>
        <taxon>Acytosteliaceae</taxon>
        <taxon>Heterostelium</taxon>
    </lineage>
</organism>
<name>D3BLV2_HETP5</name>
<accession>D3BLV2</accession>
<dbReference type="RefSeq" id="XP_020429681.1">
    <property type="nucleotide sequence ID" value="XM_020582900.1"/>
</dbReference>
<evidence type="ECO:0000313" key="2">
    <source>
        <dbReference type="EMBL" id="EFA77553.1"/>
    </source>
</evidence>
<evidence type="ECO:0000313" key="3">
    <source>
        <dbReference type="Proteomes" id="UP000001396"/>
    </source>
</evidence>
<dbReference type="SUPFAM" id="SSF109604">
    <property type="entry name" value="HD-domain/PDEase-like"/>
    <property type="match status" value="1"/>
</dbReference>
<comment type="caution">
    <text evidence="2">The sequence shown here is derived from an EMBL/GenBank/DDBJ whole genome shotgun (WGS) entry which is preliminary data.</text>
</comment>
<dbReference type="CDD" id="cd00077">
    <property type="entry name" value="HDc"/>
    <property type="match status" value="1"/>
</dbReference>
<gene>
    <name evidence="2" type="ORF">PPL_12156</name>
</gene>
<sequence>MDIISKAKEYVMKDMINNDPSHDWAHVVRVINLVETIAREEKYSGDMEILLLSAILHDVGDWKYSGNENAATNAIEAFLSSNSYPSEKIDRICKIVDDVSFKNELGRPTDYIYSKESKIVQDADRLDAIGATGVARTFAFGATKGSKFYGENSFGREIVTEMKKEEYMGKKGEPTVDHFYDKLFRLKSMMKTETGKRMAEKRHQFMIDFIEQFNLEVRSIN</sequence>
<keyword evidence="3" id="KW-1185">Reference proteome</keyword>
<dbReference type="PANTHER" id="PTHR33594:SF1">
    <property type="entry name" value="HD_PDEASE DOMAIN-CONTAINING PROTEIN"/>
    <property type="match status" value="1"/>
</dbReference>
<dbReference type="AlphaFoldDB" id="D3BLV2"/>
<evidence type="ECO:0000259" key="1">
    <source>
        <dbReference type="SMART" id="SM00471"/>
    </source>
</evidence>
<reference evidence="2 3" key="1">
    <citation type="journal article" date="2011" name="Genome Res.">
        <title>Phylogeny-wide analysis of social amoeba genomes highlights ancient origins for complex intercellular communication.</title>
        <authorList>
            <person name="Heidel A.J."/>
            <person name="Lawal H.M."/>
            <person name="Felder M."/>
            <person name="Schilde C."/>
            <person name="Helps N.R."/>
            <person name="Tunggal B."/>
            <person name="Rivero F."/>
            <person name="John U."/>
            <person name="Schleicher M."/>
            <person name="Eichinger L."/>
            <person name="Platzer M."/>
            <person name="Noegel A.A."/>
            <person name="Schaap P."/>
            <person name="Gloeckner G."/>
        </authorList>
    </citation>
    <scope>NUCLEOTIDE SEQUENCE [LARGE SCALE GENOMIC DNA]</scope>
    <source>
        <strain evidence="3">ATCC 26659 / Pp 5 / PN500</strain>
    </source>
</reference>
<dbReference type="Gene3D" id="1.10.3210.50">
    <property type="match status" value="1"/>
</dbReference>
<dbReference type="EMBL" id="ADBJ01000042">
    <property type="protein sequence ID" value="EFA77553.1"/>
    <property type="molecule type" value="Genomic_DNA"/>
</dbReference>
<dbReference type="FunCoup" id="D3BLV2">
    <property type="interactions" value="1"/>
</dbReference>
<dbReference type="InterPro" id="IPR003607">
    <property type="entry name" value="HD/PDEase_dom"/>
</dbReference>
<dbReference type="Proteomes" id="UP000001396">
    <property type="component" value="Unassembled WGS sequence"/>
</dbReference>